<dbReference type="InterPro" id="IPR015500">
    <property type="entry name" value="Peptidase_S8_subtilisin-rel"/>
</dbReference>
<dbReference type="InterPro" id="IPR023827">
    <property type="entry name" value="Peptidase_S8_Asp-AS"/>
</dbReference>
<feature type="signal peptide" evidence="11">
    <location>
        <begin position="1"/>
        <end position="22"/>
    </location>
</feature>
<sequence>MSHKSVLALFCIVSVHSLYAFAFDSPDETGFQTYIVHIEPPVSQILASFDDLDNYYSSFLPSTLNSDEALRIIHSYHNVMKGFSAKLSAEEVKEMEKIEGFLSARPEKVLPMHTTHTPDFLGLHQDFGFWRDSNFGEGVIIGVIDSGVIPDHPSFSDVGMPPPPAKWKGKCDFNLTTCNNKIIGARTFMSSIDTPLDSVGHGTHTASTAAGNFVQGANFFGLANGTAVGIAPRAHLAIYKVCSISCSESAIIAAMDAAIDDGVDVLSISLGGSSDGFYDDSIALGAYSAMERGIFVSCSAGNSGPFNRTLSNEAPWILTVGASTIDRKLAASVTLGNNEIINGQSGFQPFDVSLLPLVYPGNNATDSDAPFCFPSSLNNTNITGKIVLCEVGGGLGRVAKGQAVKDAGGLAMILMNTPSRGYTVAPDAHVLPAIHVAFEFGQKIKAYLNSSVSPSASITYNGTIIGDRQAPAVASFSSRGPSFISPGILKPDIIGPGVNILAAWSESVENNTNTNANFNIISGTSMSCPHLSGVAALIKSVRPDWSPAAIKSAMITTANQLNLGNLPIEDEWQLQQANIFAIGAGHVNPSKASNPGLVYDIEPKEYISYLCGLNYTNRKVGVIVQRRVNCSEESNIPEAQLNYPSFSIRNRTIPQTYTRTVTNVGDPVSTYIVEIVPPAGIDVKVEPTTLIFSELNQKLTYQVTFTSSGGVVSTIFSEGYIQWTSINYSVRSPIAVRFIDFSSLRF</sequence>
<dbReference type="InterPro" id="IPR037045">
    <property type="entry name" value="S8pro/Inhibitor_I9_sf"/>
</dbReference>
<comment type="similarity">
    <text evidence="2 10">Belongs to the peptidase S8 family.</text>
</comment>
<dbReference type="Pfam" id="PF00082">
    <property type="entry name" value="Peptidase_S8"/>
    <property type="match status" value="1"/>
</dbReference>
<dbReference type="Pfam" id="PF05922">
    <property type="entry name" value="Inhibitor_I9"/>
    <property type="match status" value="1"/>
</dbReference>
<evidence type="ECO:0000259" key="13">
    <source>
        <dbReference type="Pfam" id="PF02225"/>
    </source>
</evidence>
<dbReference type="FunFam" id="3.50.30.30:FF:000005">
    <property type="entry name" value="subtilisin-like protease SBT1.5"/>
    <property type="match status" value="1"/>
</dbReference>
<feature type="active site" description="Charge relay system" evidence="9 10">
    <location>
        <position position="525"/>
    </location>
</feature>
<dbReference type="PANTHER" id="PTHR10795">
    <property type="entry name" value="PROPROTEIN CONVERTASE SUBTILISIN/KEXIN"/>
    <property type="match status" value="1"/>
</dbReference>
<dbReference type="GO" id="GO:0005576">
    <property type="term" value="C:extracellular region"/>
    <property type="evidence" value="ECO:0007669"/>
    <property type="project" value="UniProtKB-SubCell"/>
</dbReference>
<dbReference type="Gene3D" id="3.40.50.200">
    <property type="entry name" value="Peptidase S8/S53 domain"/>
    <property type="match status" value="1"/>
</dbReference>
<feature type="domain" description="PA" evidence="13">
    <location>
        <begin position="356"/>
        <end position="444"/>
    </location>
</feature>
<evidence type="ECO:0000256" key="4">
    <source>
        <dbReference type="ARBA" id="ARBA00022670"/>
    </source>
</evidence>
<feature type="chain" id="PRO_5043932281" evidence="11">
    <location>
        <begin position="23"/>
        <end position="746"/>
    </location>
</feature>
<dbReference type="InterPro" id="IPR045051">
    <property type="entry name" value="SBT"/>
</dbReference>
<dbReference type="Pfam" id="PF17766">
    <property type="entry name" value="fn3_6"/>
    <property type="match status" value="1"/>
</dbReference>
<comment type="caution">
    <text evidence="16">The sequence shown here is derived from an EMBL/GenBank/DDBJ whole genome shotgun (WGS) entry which is preliminary data.</text>
</comment>
<protein>
    <submittedName>
        <fullName evidence="16">Serine protease</fullName>
    </submittedName>
</protein>
<feature type="active site" description="Charge relay system" evidence="9 10">
    <location>
        <position position="145"/>
    </location>
</feature>
<evidence type="ECO:0000256" key="5">
    <source>
        <dbReference type="ARBA" id="ARBA00022729"/>
    </source>
</evidence>
<dbReference type="PROSITE" id="PS51892">
    <property type="entry name" value="SUBTILASE"/>
    <property type="match status" value="1"/>
</dbReference>
<dbReference type="FunFam" id="3.40.50.200:FF:000006">
    <property type="entry name" value="Subtilisin-like protease SBT1.5"/>
    <property type="match status" value="1"/>
</dbReference>
<feature type="domain" description="Subtilisin-like protease fibronectin type-III" evidence="15">
    <location>
        <begin position="640"/>
        <end position="736"/>
    </location>
</feature>
<dbReference type="FunFam" id="2.60.40.2310:FF:000001">
    <property type="entry name" value="Subtilisin-like protease SBT1.5"/>
    <property type="match status" value="1"/>
</dbReference>
<dbReference type="CDD" id="cd02120">
    <property type="entry name" value="PA_subtilisin_like"/>
    <property type="match status" value="1"/>
</dbReference>
<comment type="subcellular location">
    <subcellularLocation>
        <location evidence="1">Secreted</location>
    </subcellularLocation>
</comment>
<keyword evidence="17" id="KW-1185">Reference proteome</keyword>
<dbReference type="Gene3D" id="2.60.40.2310">
    <property type="match status" value="1"/>
</dbReference>
<dbReference type="SUPFAM" id="SSF52025">
    <property type="entry name" value="PA domain"/>
    <property type="match status" value="1"/>
</dbReference>
<evidence type="ECO:0000256" key="11">
    <source>
        <dbReference type="SAM" id="SignalP"/>
    </source>
</evidence>
<evidence type="ECO:0000256" key="3">
    <source>
        <dbReference type="ARBA" id="ARBA00022525"/>
    </source>
</evidence>
<dbReference type="InterPro" id="IPR034197">
    <property type="entry name" value="Peptidases_S8_3"/>
</dbReference>
<dbReference type="Gene3D" id="3.50.30.30">
    <property type="match status" value="1"/>
</dbReference>
<organism evidence="16 17">
    <name type="scientific">Lithospermum erythrorhizon</name>
    <name type="common">Purple gromwell</name>
    <name type="synonym">Lithospermum officinale var. erythrorhizon</name>
    <dbReference type="NCBI Taxonomy" id="34254"/>
    <lineage>
        <taxon>Eukaryota</taxon>
        <taxon>Viridiplantae</taxon>
        <taxon>Streptophyta</taxon>
        <taxon>Embryophyta</taxon>
        <taxon>Tracheophyta</taxon>
        <taxon>Spermatophyta</taxon>
        <taxon>Magnoliopsida</taxon>
        <taxon>eudicotyledons</taxon>
        <taxon>Gunneridae</taxon>
        <taxon>Pentapetalae</taxon>
        <taxon>asterids</taxon>
        <taxon>lamiids</taxon>
        <taxon>Boraginales</taxon>
        <taxon>Boraginaceae</taxon>
        <taxon>Boraginoideae</taxon>
        <taxon>Lithospermeae</taxon>
        <taxon>Lithospermum</taxon>
    </lineage>
</organism>
<evidence type="ECO:0000259" key="14">
    <source>
        <dbReference type="Pfam" id="PF05922"/>
    </source>
</evidence>
<keyword evidence="6 10" id="KW-0378">Hydrolase</keyword>
<keyword evidence="3" id="KW-0964">Secreted</keyword>
<dbReference type="InterPro" id="IPR003137">
    <property type="entry name" value="PA_domain"/>
</dbReference>
<dbReference type="InterPro" id="IPR036852">
    <property type="entry name" value="Peptidase_S8/S53_dom_sf"/>
</dbReference>
<evidence type="ECO:0000256" key="6">
    <source>
        <dbReference type="ARBA" id="ARBA00022801"/>
    </source>
</evidence>
<keyword evidence="5 11" id="KW-0732">Signal</keyword>
<dbReference type="InterPro" id="IPR041469">
    <property type="entry name" value="Subtilisin-like_FN3"/>
</dbReference>
<proteinExistence type="inferred from homology"/>
<evidence type="ECO:0000259" key="15">
    <source>
        <dbReference type="Pfam" id="PF17766"/>
    </source>
</evidence>
<keyword evidence="8" id="KW-0325">Glycoprotein</keyword>
<evidence type="ECO:0000256" key="1">
    <source>
        <dbReference type="ARBA" id="ARBA00004613"/>
    </source>
</evidence>
<evidence type="ECO:0000313" key="17">
    <source>
        <dbReference type="Proteomes" id="UP001454036"/>
    </source>
</evidence>
<evidence type="ECO:0000256" key="2">
    <source>
        <dbReference type="ARBA" id="ARBA00011073"/>
    </source>
</evidence>
<accession>A0AAV3NYT5</accession>
<dbReference type="Pfam" id="PF02225">
    <property type="entry name" value="PA"/>
    <property type="match status" value="1"/>
</dbReference>
<name>A0AAV3NYT5_LITER</name>
<dbReference type="InterPro" id="IPR046450">
    <property type="entry name" value="PA_dom_sf"/>
</dbReference>
<keyword evidence="4 10" id="KW-0645">Protease</keyword>
<evidence type="ECO:0000313" key="16">
    <source>
        <dbReference type="EMBL" id="GAA0144143.1"/>
    </source>
</evidence>
<dbReference type="InterPro" id="IPR000209">
    <property type="entry name" value="Peptidase_S8/S53_dom"/>
</dbReference>
<feature type="active site" description="Charge relay system" evidence="9 10">
    <location>
        <position position="201"/>
    </location>
</feature>
<dbReference type="GO" id="GO:0004252">
    <property type="term" value="F:serine-type endopeptidase activity"/>
    <property type="evidence" value="ECO:0007669"/>
    <property type="project" value="UniProtKB-UniRule"/>
</dbReference>
<dbReference type="SUPFAM" id="SSF52743">
    <property type="entry name" value="Subtilisin-like"/>
    <property type="match status" value="1"/>
</dbReference>
<evidence type="ECO:0000256" key="10">
    <source>
        <dbReference type="PROSITE-ProRule" id="PRU01240"/>
    </source>
</evidence>
<dbReference type="AlphaFoldDB" id="A0AAV3NYT5"/>
<dbReference type="GO" id="GO:0006508">
    <property type="term" value="P:proteolysis"/>
    <property type="evidence" value="ECO:0007669"/>
    <property type="project" value="UniProtKB-KW"/>
</dbReference>
<dbReference type="CDD" id="cd04852">
    <property type="entry name" value="Peptidases_S8_3"/>
    <property type="match status" value="1"/>
</dbReference>
<gene>
    <name evidence="16" type="ORF">LIER_04664</name>
</gene>
<feature type="domain" description="Inhibitor I9" evidence="14">
    <location>
        <begin position="33"/>
        <end position="113"/>
    </location>
</feature>
<feature type="domain" description="Peptidase S8/S53" evidence="12">
    <location>
        <begin position="136"/>
        <end position="561"/>
    </location>
</feature>
<dbReference type="PRINTS" id="PR00723">
    <property type="entry name" value="SUBTILISIN"/>
</dbReference>
<dbReference type="InterPro" id="IPR010259">
    <property type="entry name" value="S8pro/Inhibitor_I9"/>
</dbReference>
<evidence type="ECO:0000256" key="7">
    <source>
        <dbReference type="ARBA" id="ARBA00022825"/>
    </source>
</evidence>
<dbReference type="PROSITE" id="PS00136">
    <property type="entry name" value="SUBTILASE_ASP"/>
    <property type="match status" value="1"/>
</dbReference>
<reference evidence="16 17" key="1">
    <citation type="submission" date="2024-01" db="EMBL/GenBank/DDBJ databases">
        <title>The complete chloroplast genome sequence of Lithospermum erythrorhizon: insights into the phylogenetic relationship among Boraginaceae species and the maternal lineages of purple gromwells.</title>
        <authorList>
            <person name="Okada T."/>
            <person name="Watanabe K."/>
        </authorList>
    </citation>
    <scope>NUCLEOTIDE SEQUENCE [LARGE SCALE GENOMIC DNA]</scope>
</reference>
<evidence type="ECO:0000259" key="12">
    <source>
        <dbReference type="Pfam" id="PF00082"/>
    </source>
</evidence>
<evidence type="ECO:0000256" key="9">
    <source>
        <dbReference type="PIRSR" id="PIRSR615500-1"/>
    </source>
</evidence>
<dbReference type="Gene3D" id="3.30.70.80">
    <property type="entry name" value="Peptidase S8 propeptide/proteinase inhibitor I9"/>
    <property type="match status" value="1"/>
</dbReference>
<keyword evidence="7 10" id="KW-0720">Serine protease</keyword>
<dbReference type="Proteomes" id="UP001454036">
    <property type="component" value="Unassembled WGS sequence"/>
</dbReference>
<dbReference type="EMBL" id="BAABME010000607">
    <property type="protein sequence ID" value="GAA0144143.1"/>
    <property type="molecule type" value="Genomic_DNA"/>
</dbReference>
<evidence type="ECO:0000256" key="8">
    <source>
        <dbReference type="ARBA" id="ARBA00023180"/>
    </source>
</evidence>